<comment type="caution">
    <text evidence="2">The sequence shown here is derived from an EMBL/GenBank/DDBJ whole genome shotgun (WGS) entry which is preliminary data.</text>
</comment>
<keyword evidence="3" id="KW-1185">Reference proteome</keyword>
<feature type="signal peptide" evidence="1">
    <location>
        <begin position="1"/>
        <end position="20"/>
    </location>
</feature>
<gene>
    <name evidence="2" type="ORF">ACFSUS_15055</name>
</gene>
<reference evidence="3" key="1">
    <citation type="journal article" date="2019" name="Int. J. Syst. Evol. Microbiol.">
        <title>The Global Catalogue of Microorganisms (GCM) 10K type strain sequencing project: providing services to taxonomists for standard genome sequencing and annotation.</title>
        <authorList>
            <consortium name="The Broad Institute Genomics Platform"/>
            <consortium name="The Broad Institute Genome Sequencing Center for Infectious Disease"/>
            <person name="Wu L."/>
            <person name="Ma J."/>
        </authorList>
    </citation>
    <scope>NUCLEOTIDE SEQUENCE [LARGE SCALE GENOMIC DNA]</scope>
    <source>
        <strain evidence="3">KCTC 42805</strain>
    </source>
</reference>
<dbReference type="Proteomes" id="UP001597469">
    <property type="component" value="Unassembled WGS sequence"/>
</dbReference>
<protein>
    <submittedName>
        <fullName evidence="2">Uncharacterized protein</fullName>
    </submittedName>
</protein>
<sequence length="249" mass="27664">MYIRLISLITFASLTHILQAQTSPDTSSRATYFLEQHALLTPKGQLVYNNYYVLANSFTYHITERLKVSAGVLITGQNPPVYGTIQYSVQIGQNMYVGANLGYYQLDYDKPKSSYLVVPQLLLTKGNSQINTTFSGGVTRGRFLFGVGGFFSQTRVNLPSRVNLILSLSHRRPLTRELSFITQNVYVSAQAPVGSRYSELLMLSAGLGWHLQRNTLKAGLGTVLFLKGNEGSSSAVLPFVGYSYLLRQR</sequence>
<dbReference type="EMBL" id="JBHULN010000008">
    <property type="protein sequence ID" value="MFD2571960.1"/>
    <property type="molecule type" value="Genomic_DNA"/>
</dbReference>
<proteinExistence type="predicted"/>
<evidence type="ECO:0000313" key="3">
    <source>
        <dbReference type="Proteomes" id="UP001597469"/>
    </source>
</evidence>
<evidence type="ECO:0000256" key="1">
    <source>
        <dbReference type="SAM" id="SignalP"/>
    </source>
</evidence>
<dbReference type="RefSeq" id="WP_381523928.1">
    <property type="nucleotide sequence ID" value="NZ_JBHULN010000008.1"/>
</dbReference>
<evidence type="ECO:0000313" key="2">
    <source>
        <dbReference type="EMBL" id="MFD2571960.1"/>
    </source>
</evidence>
<feature type="chain" id="PRO_5047541968" evidence="1">
    <location>
        <begin position="21"/>
        <end position="249"/>
    </location>
</feature>
<name>A0ABW5M4R2_9BACT</name>
<accession>A0ABW5M4R2</accession>
<organism evidence="2 3">
    <name type="scientific">Spirosoma soli</name>
    <dbReference type="NCBI Taxonomy" id="1770529"/>
    <lineage>
        <taxon>Bacteria</taxon>
        <taxon>Pseudomonadati</taxon>
        <taxon>Bacteroidota</taxon>
        <taxon>Cytophagia</taxon>
        <taxon>Cytophagales</taxon>
        <taxon>Cytophagaceae</taxon>
        <taxon>Spirosoma</taxon>
    </lineage>
</organism>
<keyword evidence="1" id="KW-0732">Signal</keyword>